<dbReference type="InterPro" id="IPR051081">
    <property type="entry name" value="HTH_MetalResp_TranReg"/>
</dbReference>
<evidence type="ECO:0000256" key="3">
    <source>
        <dbReference type="ARBA" id="ARBA00023163"/>
    </source>
</evidence>
<accession>F5J145</accession>
<dbReference type="GO" id="GO:0003677">
    <property type="term" value="F:DNA binding"/>
    <property type="evidence" value="ECO:0007669"/>
    <property type="project" value="UniProtKB-KW"/>
</dbReference>
<organism evidence="5 6">
    <name type="scientific">Dysgonomonas gadei ATCC BAA-286</name>
    <dbReference type="NCBI Taxonomy" id="742766"/>
    <lineage>
        <taxon>Bacteria</taxon>
        <taxon>Pseudomonadati</taxon>
        <taxon>Bacteroidota</taxon>
        <taxon>Bacteroidia</taxon>
        <taxon>Bacteroidales</taxon>
        <taxon>Dysgonomonadaceae</taxon>
        <taxon>Dysgonomonas</taxon>
    </lineage>
</organism>
<keyword evidence="1" id="KW-0805">Transcription regulation</keyword>
<evidence type="ECO:0000313" key="6">
    <source>
        <dbReference type="Proteomes" id="UP000004913"/>
    </source>
</evidence>
<dbReference type="HOGENOM" id="CLU_097806_3_2_10"/>
<dbReference type="SMART" id="SM00418">
    <property type="entry name" value="HTH_ARSR"/>
    <property type="match status" value="1"/>
</dbReference>
<dbReference type="AlphaFoldDB" id="F5J145"/>
<proteinExistence type="predicted"/>
<dbReference type="PRINTS" id="PR00778">
    <property type="entry name" value="HTHARSR"/>
</dbReference>
<dbReference type="InterPro" id="IPR036388">
    <property type="entry name" value="WH-like_DNA-bd_sf"/>
</dbReference>
<gene>
    <name evidence="5" type="ORF">HMPREF9455_03062</name>
</gene>
<dbReference type="Gene3D" id="1.10.10.10">
    <property type="entry name" value="Winged helix-like DNA-binding domain superfamily/Winged helix DNA-binding domain"/>
    <property type="match status" value="1"/>
</dbReference>
<dbReference type="GO" id="GO:0003700">
    <property type="term" value="F:DNA-binding transcription factor activity"/>
    <property type="evidence" value="ECO:0007669"/>
    <property type="project" value="InterPro"/>
</dbReference>
<dbReference type="PANTHER" id="PTHR33154:SF15">
    <property type="entry name" value="REGULATORY PROTEIN ARSR"/>
    <property type="match status" value="1"/>
</dbReference>
<dbReference type="CDD" id="cd00090">
    <property type="entry name" value="HTH_ARSR"/>
    <property type="match status" value="1"/>
</dbReference>
<comment type="caution">
    <text evidence="5">The sequence shown here is derived from an EMBL/GenBank/DDBJ whole genome shotgun (WGS) entry which is preliminary data.</text>
</comment>
<dbReference type="RefSeq" id="WP_006800595.1">
    <property type="nucleotide sequence ID" value="NZ_GL891986.1"/>
</dbReference>
<evidence type="ECO:0000259" key="4">
    <source>
        <dbReference type="PROSITE" id="PS50987"/>
    </source>
</evidence>
<dbReference type="EMBL" id="ADLV01000035">
    <property type="protein sequence ID" value="EGK00788.1"/>
    <property type="molecule type" value="Genomic_DNA"/>
</dbReference>
<dbReference type="Pfam" id="PF01022">
    <property type="entry name" value="HTH_5"/>
    <property type="match status" value="1"/>
</dbReference>
<keyword evidence="6" id="KW-1185">Reference proteome</keyword>
<dbReference type="SUPFAM" id="SSF46785">
    <property type="entry name" value="Winged helix' DNA-binding domain"/>
    <property type="match status" value="1"/>
</dbReference>
<dbReference type="OrthoDB" id="9800049at2"/>
<dbReference type="InterPro" id="IPR011991">
    <property type="entry name" value="ArsR-like_HTH"/>
</dbReference>
<evidence type="ECO:0000256" key="1">
    <source>
        <dbReference type="ARBA" id="ARBA00023015"/>
    </source>
</evidence>
<dbReference type="STRING" id="742766.HMPREF9455_03062"/>
<keyword evidence="3" id="KW-0804">Transcription</keyword>
<feature type="domain" description="HTH arsR-type" evidence="4">
    <location>
        <begin position="5"/>
        <end position="103"/>
    </location>
</feature>
<dbReference type="InterPro" id="IPR001845">
    <property type="entry name" value="HTH_ArsR_DNA-bd_dom"/>
</dbReference>
<dbReference type="PROSITE" id="PS50987">
    <property type="entry name" value="HTH_ARSR_2"/>
    <property type="match status" value="1"/>
</dbReference>
<protein>
    <recommendedName>
        <fullName evidence="4">HTH arsR-type domain-containing protein</fullName>
    </recommendedName>
</protein>
<keyword evidence="2" id="KW-0238">DNA-binding</keyword>
<dbReference type="eggNOG" id="COG0640">
    <property type="taxonomic scope" value="Bacteria"/>
</dbReference>
<evidence type="ECO:0000256" key="2">
    <source>
        <dbReference type="ARBA" id="ARBA00023125"/>
    </source>
</evidence>
<dbReference type="PANTHER" id="PTHR33154">
    <property type="entry name" value="TRANSCRIPTIONAL REGULATOR, ARSR FAMILY"/>
    <property type="match status" value="1"/>
</dbReference>
<dbReference type="InterPro" id="IPR036390">
    <property type="entry name" value="WH_DNA-bd_sf"/>
</dbReference>
<reference evidence="5 6" key="1">
    <citation type="submission" date="2011-04" db="EMBL/GenBank/DDBJ databases">
        <title>The Genome Sequence of Dysgonomonas gadei ATCC BAA-286.</title>
        <authorList>
            <consortium name="The Broad Institute Genome Sequencing Platform"/>
            <person name="Earl A."/>
            <person name="Ward D."/>
            <person name="Feldgarden M."/>
            <person name="Gevers D."/>
            <person name="Pudlo N."/>
            <person name="Martens E."/>
            <person name="Allen-Vercoe E."/>
            <person name="Young S.K."/>
            <person name="Zeng Q."/>
            <person name="Gargeya S."/>
            <person name="Fitzgerald M."/>
            <person name="Haas B."/>
            <person name="Abouelleil A."/>
            <person name="Alvarado L."/>
            <person name="Arachchi H.M."/>
            <person name="Berlin A."/>
            <person name="Brown A."/>
            <person name="Chapman S.B."/>
            <person name="Chen Z."/>
            <person name="Dunbar C."/>
            <person name="Freedman E."/>
            <person name="Gearin G."/>
            <person name="Gellesch M."/>
            <person name="Goldberg J."/>
            <person name="Griggs A."/>
            <person name="Gujja S."/>
            <person name="Heiman D."/>
            <person name="Howarth C."/>
            <person name="Larson L."/>
            <person name="Lui A."/>
            <person name="MacDonald P.J.P."/>
            <person name="Mehta T."/>
            <person name="Montmayeur A."/>
            <person name="Murphy C."/>
            <person name="Neiman D."/>
            <person name="Pearson M."/>
            <person name="Priest M."/>
            <person name="Roberts A."/>
            <person name="Saif S."/>
            <person name="Shea T."/>
            <person name="Shenoy N."/>
            <person name="Sisk P."/>
            <person name="Stolte C."/>
            <person name="Sykes S."/>
            <person name="Yandava C."/>
            <person name="Wortman J."/>
            <person name="Nusbaum C."/>
            <person name="Birren B."/>
        </authorList>
    </citation>
    <scope>NUCLEOTIDE SEQUENCE [LARGE SCALE GENOMIC DNA]</scope>
    <source>
        <strain evidence="5 6">ATCC BAA-286</strain>
    </source>
</reference>
<dbReference type="Proteomes" id="UP000004913">
    <property type="component" value="Unassembled WGS sequence"/>
</dbReference>
<name>F5J145_9BACT</name>
<sequence>MSKKELTADQEQLARFAKALGHPIRIAILEMLANQSCCYHGDMSEVLPIAKSTLSQHLNELKDAGLIQGTITLPTVKYCINSENWNKAKELFGGFFTQLQKTDDIF</sequence>
<evidence type="ECO:0000313" key="5">
    <source>
        <dbReference type="EMBL" id="EGK00788.1"/>
    </source>
</evidence>